<dbReference type="AlphaFoldDB" id="A0A255IUI0"/>
<evidence type="ECO:0000313" key="4">
    <source>
        <dbReference type="Proteomes" id="UP000216411"/>
    </source>
</evidence>
<evidence type="ECO:0000259" key="1">
    <source>
        <dbReference type="Pfam" id="PF02811"/>
    </source>
</evidence>
<dbReference type="GO" id="GO:0003824">
    <property type="term" value="F:catalytic activity"/>
    <property type="evidence" value="ECO:0007669"/>
    <property type="project" value="InterPro"/>
</dbReference>
<proteinExistence type="predicted"/>
<keyword evidence="4" id="KW-1185">Reference proteome</keyword>
<dbReference type="SUPFAM" id="SSF89550">
    <property type="entry name" value="PHP domain-like"/>
    <property type="match status" value="1"/>
</dbReference>
<feature type="domain" description="PHP" evidence="1">
    <location>
        <begin position="22"/>
        <end position="109"/>
    </location>
</feature>
<evidence type="ECO:0000313" key="2">
    <source>
        <dbReference type="EMBL" id="PXV93458.1"/>
    </source>
</evidence>
<evidence type="ECO:0000313" key="3">
    <source>
        <dbReference type="EMBL" id="RDY31813.1"/>
    </source>
</evidence>
<gene>
    <name evidence="2" type="ORF">C8E03_102226</name>
    <name evidence="3" type="ORF">CG710_007465</name>
</gene>
<reference evidence="3" key="3">
    <citation type="submission" date="2018-07" db="EMBL/GenBank/DDBJ databases">
        <authorList>
            <person name="Quirk P.G."/>
            <person name="Krulwich T.A."/>
        </authorList>
    </citation>
    <scope>NUCLEOTIDE SEQUENCE</scope>
    <source>
        <strain evidence="3">CCRI-19302</strain>
    </source>
</reference>
<dbReference type="EMBL" id="NOKA02000009">
    <property type="protein sequence ID" value="RDY31813.1"/>
    <property type="molecule type" value="Genomic_DNA"/>
</dbReference>
<reference evidence="2 5" key="2">
    <citation type="submission" date="2018-05" db="EMBL/GenBank/DDBJ databases">
        <title>Genomic Encyclopedia of Type Strains, Phase IV (KMG-IV): sequencing the most valuable type-strain genomes for metagenomic binning, comparative biology and taxonomic classification.</title>
        <authorList>
            <person name="Goeker M."/>
        </authorList>
    </citation>
    <scope>NUCLEOTIDE SEQUENCE [LARGE SCALE GENOMIC DNA]</scope>
    <source>
        <strain evidence="2 5">DSM 28816</strain>
    </source>
</reference>
<dbReference type="Gene3D" id="3.20.20.140">
    <property type="entry name" value="Metal-dependent hydrolases"/>
    <property type="match status" value="1"/>
</dbReference>
<dbReference type="InterPro" id="IPR004013">
    <property type="entry name" value="PHP_dom"/>
</dbReference>
<reference evidence="3 4" key="1">
    <citation type="journal article" date="2017" name="Genome Announc.">
        <title>Draft Genome Sequence of a Sporulating and Motile Strain of Lachnotalea glycerini Isolated from Water in Quebec City, Canada.</title>
        <authorList>
            <person name="Maheux A.F."/>
            <person name="Boudreau D.K."/>
            <person name="Berube E."/>
            <person name="Boissinot M."/>
            <person name="Raymond F."/>
            <person name="Brodeur S."/>
            <person name="Corbeil J."/>
            <person name="Isabel S."/>
            <person name="Omar R.F."/>
            <person name="Bergeron M.G."/>
        </authorList>
    </citation>
    <scope>NUCLEOTIDE SEQUENCE [LARGE SCALE GENOMIC DNA]</scope>
    <source>
        <strain evidence="3 4">CCRI-19302</strain>
    </source>
</reference>
<organism evidence="2 5">
    <name type="scientific">Lachnotalea glycerini</name>
    <dbReference type="NCBI Taxonomy" id="1763509"/>
    <lineage>
        <taxon>Bacteria</taxon>
        <taxon>Bacillati</taxon>
        <taxon>Bacillota</taxon>
        <taxon>Clostridia</taxon>
        <taxon>Lachnospirales</taxon>
        <taxon>Lachnospiraceae</taxon>
        <taxon>Lachnotalea</taxon>
    </lineage>
</organism>
<protein>
    <submittedName>
        <fullName evidence="3">PHP domain-containing protein</fullName>
    </submittedName>
</protein>
<sequence length="262" mass="29822">MKIDFHTHGKLTKKIPFSSQYTDWLFEEATKSGLDAICLTEHFNTCGFAEIYEYIRQVYEKDGDYFIAPTGLHIFPGAEVDIAEGGHTLVIGDIDTILEINQRLEPYKEKGLYLSFEMWARMVKEYSVLFGGAHPFREGGHIPELLQEQQEAFDFLDLNGKDMAQGAEKNRAMIDELSKKIQRPIVAGSDTHQSFQYGCIYNDFQNNCSTIGELRREMDAGCYEIAMSDYLSFQVRAAGCMKRSLKTIYAMGGDYVSIMLDE</sequence>
<dbReference type="OrthoDB" id="9777619at2"/>
<dbReference type="Pfam" id="PF02811">
    <property type="entry name" value="PHP"/>
    <property type="match status" value="1"/>
</dbReference>
<dbReference type="Proteomes" id="UP000216411">
    <property type="component" value="Unassembled WGS sequence"/>
</dbReference>
<name>A0A255IUI0_9FIRM</name>
<comment type="caution">
    <text evidence="2">The sequence shown here is derived from an EMBL/GenBank/DDBJ whole genome shotgun (WGS) entry which is preliminary data.</text>
</comment>
<evidence type="ECO:0000313" key="5">
    <source>
        <dbReference type="Proteomes" id="UP000247523"/>
    </source>
</evidence>
<dbReference type="RefSeq" id="WP_094375661.1">
    <property type="nucleotide sequence ID" value="NZ_NOKA02000009.1"/>
</dbReference>
<dbReference type="EMBL" id="QICS01000002">
    <property type="protein sequence ID" value="PXV93458.1"/>
    <property type="molecule type" value="Genomic_DNA"/>
</dbReference>
<dbReference type="Proteomes" id="UP000247523">
    <property type="component" value="Unassembled WGS sequence"/>
</dbReference>
<dbReference type="InterPro" id="IPR016195">
    <property type="entry name" value="Pol/histidinol_Pase-like"/>
</dbReference>
<accession>A0A255IUI0</accession>